<evidence type="ECO:0000313" key="1">
    <source>
        <dbReference type="EMBL" id="QLL65006.1"/>
    </source>
</evidence>
<reference evidence="1 2" key="1">
    <citation type="submission" date="2019-06" db="EMBL/GenBank/DDBJ databases">
        <title>Complete genome sequence of Ensifer mexicanus ITTG R7 isolated from nodules of Acacia angustissima (Mill.) Kuntze.</title>
        <authorList>
            <person name="Rincon-Rosales R."/>
            <person name="Rogel M.A."/>
            <person name="Guerrero G."/>
            <person name="Rincon-Molina C.I."/>
            <person name="Lopez-Lopez A."/>
            <person name="Martinez-Romero E."/>
        </authorList>
    </citation>
    <scope>NUCLEOTIDE SEQUENCE [LARGE SCALE GENOMIC DNA]</scope>
    <source>
        <strain evidence="1 2">ITTG R7</strain>
        <plasmid evidence="2">pemeittgr7c</plasmid>
    </source>
</reference>
<geneLocation type="plasmid" evidence="2">
    <name>pemeittgr7c</name>
</geneLocation>
<keyword evidence="1" id="KW-0614">Plasmid</keyword>
<dbReference type="KEGG" id="emx:FKV68_26925"/>
<sequence>MYPSRDFHSDLFQPGEIELLQCIFNAALEANEIKCNSPEAEALAKRLFSLYQAGVRDATELSDRLKAA</sequence>
<dbReference type="EMBL" id="CP041241">
    <property type="protein sequence ID" value="QLL65006.1"/>
    <property type="molecule type" value="Genomic_DNA"/>
</dbReference>
<gene>
    <name evidence="1" type="ORF">FKV68_26925</name>
</gene>
<accession>A0A859QX37</accession>
<protein>
    <submittedName>
        <fullName evidence="1">Uncharacterized protein</fullName>
    </submittedName>
</protein>
<proteinExistence type="predicted"/>
<dbReference type="RefSeq" id="WP_180943471.1">
    <property type="nucleotide sequence ID" value="NZ_CP041241.1"/>
</dbReference>
<name>A0A859QX37_9HYPH</name>
<dbReference type="Proteomes" id="UP000510721">
    <property type="component" value="Plasmid pEmeITTGR7c"/>
</dbReference>
<evidence type="ECO:0000313" key="2">
    <source>
        <dbReference type="Proteomes" id="UP000510721"/>
    </source>
</evidence>
<organism evidence="1 2">
    <name type="scientific">Sinorhizobium mexicanum</name>
    <dbReference type="NCBI Taxonomy" id="375549"/>
    <lineage>
        <taxon>Bacteria</taxon>
        <taxon>Pseudomonadati</taxon>
        <taxon>Pseudomonadota</taxon>
        <taxon>Alphaproteobacteria</taxon>
        <taxon>Hyphomicrobiales</taxon>
        <taxon>Rhizobiaceae</taxon>
        <taxon>Sinorhizobium/Ensifer group</taxon>
        <taxon>Sinorhizobium</taxon>
    </lineage>
</organism>
<keyword evidence="2" id="KW-1185">Reference proteome</keyword>
<dbReference type="AlphaFoldDB" id="A0A859QX37"/>